<dbReference type="InterPro" id="IPR016130">
    <property type="entry name" value="Tyr_Pase_AS"/>
</dbReference>
<dbReference type="InterPro" id="IPR029021">
    <property type="entry name" value="Prot-tyrosine_phosphatase-like"/>
</dbReference>
<dbReference type="SUPFAM" id="SSF57903">
    <property type="entry name" value="FYVE/PHD zinc finger"/>
    <property type="match status" value="1"/>
</dbReference>
<dbReference type="STRING" id="1156394.T0PZ19"/>
<dbReference type="InterPro" id="IPR017455">
    <property type="entry name" value="Znf_FYVE-rel"/>
</dbReference>
<dbReference type="Proteomes" id="UP000030762">
    <property type="component" value="Unassembled WGS sequence"/>
</dbReference>
<sequence>MTSLSKSLQVVIPSVPTDERRTSPERTSTAVGRESPAESIRQVILNEVSRITQKSVAWVPDSLADKCYQCQATFSLVLRRHHCRRCGNIFCDACSLSRMPLVSAGFFTPVRVCDKCCEAAKRSHRHMVNERRRQSLTQSLPASSMTTMHADLHHHLPIDDDCDDSSLYDVSASQSPMTASLADAVCIQTIPGEVVVVRGPDVYLRTPDYKDNEPGTLYITNYRVVFTSLHKPLANEVATPLRRRSSKSQSGLSIHSAPMLAPPLYHAIPLRSIDRIKRQELPESDTGVLDLICKDIRRLQLIFPGLVQRQTYSFFDKCDQLLRHPMPYFAKVSTETFPTATIGDGWNVYDPVAEFNRLGVGVTTTWRITSVNHNYTFCPTYSAAIAVPAIISDAVLLVAGAFRSKSRIPALSWRDVQTGATICRSSQPLVGLGQKQCAEDIALIQAIAAANPSSSTLVIVDARPWANAVAQKTVGRAGYELTAHYEAKPSSDDDADEPAVATSSSMHLGLTDCRLVFMGIENIHIMRKSFQKLVDLCVAKEQRPATSGSIGKWNEHVAATKWLDHISCILHAAVEIVRLVKTEKASVLVHCSDGWDRTSQLTALAELMLDPHYRTLRGFALLVEKDWCSFGHKFSERTGHPPPSDTINASEVSVVFLQWIECVWQLMRQFPCSFEFNTRYLILVLDHLYACRFGTFLYDSENARVCEEKSAPTISLWTYLSSLEVSLISNPFYEPRKYSRQNWHARMKERRQANEVPMPPWTDAHTVVGLEESKDDDLVFVHNDAAPVRTPMASTAPASPPTNEASAKTKLVHSIVQDLDTGLMFPHVTEETVVPPRPPRHVRDALVASFVSNAADESDESSDGNARCVDAVDDTDVLIPSVSVKSLRLWTEYYLRWDATCSIERNADLEREAKLRDVLAEMEALQKDKDDDDASSSSPAWVDVVVEEAVDDGASRFRREMDRMCMAYEDQLSLWLRG</sequence>
<dbReference type="EC" id="3.1.3.95" evidence="3"/>
<evidence type="ECO:0000256" key="2">
    <source>
        <dbReference type="ARBA" id="ARBA00007471"/>
    </source>
</evidence>
<dbReference type="SUPFAM" id="SSF52799">
    <property type="entry name" value="(Phosphotyrosine protein) phosphatases II"/>
    <property type="match status" value="1"/>
</dbReference>
<gene>
    <name evidence="16" type="ORF">SDRG_15827</name>
</gene>
<dbReference type="InParanoid" id="T0PZ19"/>
<dbReference type="OMA" id="ECKLIFM"/>
<evidence type="ECO:0000256" key="10">
    <source>
        <dbReference type="PIRSR" id="PIRSR630564-1"/>
    </source>
</evidence>
<evidence type="ECO:0000259" key="15">
    <source>
        <dbReference type="PROSITE" id="PS51339"/>
    </source>
</evidence>
<evidence type="ECO:0000256" key="7">
    <source>
        <dbReference type="ARBA" id="ARBA00022833"/>
    </source>
</evidence>
<dbReference type="InterPro" id="IPR022587">
    <property type="entry name" value="MTMR12-like_C"/>
</dbReference>
<dbReference type="PANTHER" id="PTHR10807">
    <property type="entry name" value="MYOTUBULARIN-RELATED"/>
    <property type="match status" value="1"/>
</dbReference>
<evidence type="ECO:0000256" key="1">
    <source>
        <dbReference type="ARBA" id="ARBA00004370"/>
    </source>
</evidence>
<feature type="active site" description="Phosphocysteine intermediate" evidence="10">
    <location>
        <position position="591"/>
    </location>
</feature>
<dbReference type="AlphaFoldDB" id="T0PZ19"/>
<evidence type="ECO:0000256" key="12">
    <source>
        <dbReference type="PROSITE-ProRule" id="PRU00091"/>
    </source>
</evidence>
<dbReference type="InterPro" id="IPR011993">
    <property type="entry name" value="PH-like_dom_sf"/>
</dbReference>
<evidence type="ECO:0000256" key="13">
    <source>
        <dbReference type="SAM" id="MobiDB-lite"/>
    </source>
</evidence>
<feature type="domain" description="Myotubularin phosphatase" evidence="15">
    <location>
        <begin position="345"/>
        <end position="894"/>
    </location>
</feature>
<name>T0PZ19_SAPDV</name>
<keyword evidence="7" id="KW-0862">Zinc</keyword>
<dbReference type="InterPro" id="IPR000306">
    <property type="entry name" value="Znf_FYVE"/>
</dbReference>
<dbReference type="eggNOG" id="KOG4471">
    <property type="taxonomic scope" value="Eukaryota"/>
</dbReference>
<proteinExistence type="inferred from homology"/>
<accession>T0PZ19</accession>
<dbReference type="InterPro" id="IPR030564">
    <property type="entry name" value="Myotubularin"/>
</dbReference>
<comment type="similarity">
    <text evidence="2">Belongs to the protein-tyrosine phosphatase family. Non-receptor class myotubularin subfamily.</text>
</comment>
<dbReference type="SUPFAM" id="SSF50729">
    <property type="entry name" value="PH domain-like"/>
    <property type="match status" value="1"/>
</dbReference>
<dbReference type="SMART" id="SM00064">
    <property type="entry name" value="FYVE"/>
    <property type="match status" value="1"/>
</dbReference>
<evidence type="ECO:0000256" key="11">
    <source>
        <dbReference type="PIRSR" id="PIRSR630564-2"/>
    </source>
</evidence>
<dbReference type="Gene3D" id="2.30.29.30">
    <property type="entry name" value="Pleckstrin-homology domain (PH domain)/Phosphotyrosine-binding domain (PTB)"/>
    <property type="match status" value="1"/>
</dbReference>
<evidence type="ECO:0000256" key="4">
    <source>
        <dbReference type="ARBA" id="ARBA00022723"/>
    </source>
</evidence>
<keyword evidence="8" id="KW-0472">Membrane</keyword>
<evidence type="ECO:0000256" key="6">
    <source>
        <dbReference type="ARBA" id="ARBA00022801"/>
    </source>
</evidence>
<dbReference type="GO" id="GO:0016020">
    <property type="term" value="C:membrane"/>
    <property type="evidence" value="ECO:0007669"/>
    <property type="project" value="UniProtKB-SubCell"/>
</dbReference>
<dbReference type="OrthoDB" id="271628at2759"/>
<dbReference type="InterPro" id="IPR013083">
    <property type="entry name" value="Znf_RING/FYVE/PHD"/>
</dbReference>
<dbReference type="GO" id="GO:0005737">
    <property type="term" value="C:cytoplasm"/>
    <property type="evidence" value="ECO:0007669"/>
    <property type="project" value="TreeGrafter"/>
</dbReference>
<dbReference type="InterPro" id="IPR011011">
    <property type="entry name" value="Znf_FYVE_PHD"/>
</dbReference>
<evidence type="ECO:0000256" key="5">
    <source>
        <dbReference type="ARBA" id="ARBA00022771"/>
    </source>
</evidence>
<dbReference type="PROSITE" id="PS51339">
    <property type="entry name" value="PPASE_MYOTUBULARIN"/>
    <property type="match status" value="1"/>
</dbReference>
<dbReference type="Pfam" id="PF06602">
    <property type="entry name" value="Myotub-related"/>
    <property type="match status" value="1"/>
</dbReference>
<dbReference type="GeneID" id="19956554"/>
<dbReference type="SMART" id="SM00404">
    <property type="entry name" value="PTPc_motif"/>
    <property type="match status" value="1"/>
</dbReference>
<reference evidence="16 17" key="1">
    <citation type="submission" date="2012-04" db="EMBL/GenBank/DDBJ databases">
        <title>The Genome Sequence of Saprolegnia declina VS20.</title>
        <authorList>
            <consortium name="The Broad Institute Genome Sequencing Platform"/>
            <person name="Russ C."/>
            <person name="Nusbaum C."/>
            <person name="Tyler B."/>
            <person name="van West P."/>
            <person name="Dieguez-Uribeondo J."/>
            <person name="de Bruijn I."/>
            <person name="Tripathy S."/>
            <person name="Jiang R."/>
            <person name="Young S.K."/>
            <person name="Zeng Q."/>
            <person name="Gargeya S."/>
            <person name="Fitzgerald M."/>
            <person name="Haas B."/>
            <person name="Abouelleil A."/>
            <person name="Alvarado L."/>
            <person name="Arachchi H.M."/>
            <person name="Berlin A."/>
            <person name="Chapman S.B."/>
            <person name="Goldberg J."/>
            <person name="Griggs A."/>
            <person name="Gujja S."/>
            <person name="Hansen M."/>
            <person name="Howarth C."/>
            <person name="Imamovic A."/>
            <person name="Larimer J."/>
            <person name="McCowen C."/>
            <person name="Montmayeur A."/>
            <person name="Murphy C."/>
            <person name="Neiman D."/>
            <person name="Pearson M."/>
            <person name="Priest M."/>
            <person name="Roberts A."/>
            <person name="Saif S."/>
            <person name="Shea T."/>
            <person name="Sisk P."/>
            <person name="Sykes S."/>
            <person name="Wortman J."/>
            <person name="Nusbaum C."/>
            <person name="Birren B."/>
        </authorList>
    </citation>
    <scope>NUCLEOTIDE SEQUENCE [LARGE SCALE GENOMIC DNA]</scope>
    <source>
        <strain evidence="16 17">VS20</strain>
    </source>
</reference>
<protein>
    <recommendedName>
        <fullName evidence="3">phosphatidylinositol-3,5-bisphosphate 3-phosphatase</fullName>
        <ecNumber evidence="3">3.1.3.95</ecNumber>
    </recommendedName>
    <alternativeName>
        <fullName evidence="9">Phosphatidylinositol-3,5-bisphosphate 3-phosphatase</fullName>
    </alternativeName>
</protein>
<organism evidence="16 17">
    <name type="scientific">Saprolegnia diclina (strain VS20)</name>
    <dbReference type="NCBI Taxonomy" id="1156394"/>
    <lineage>
        <taxon>Eukaryota</taxon>
        <taxon>Sar</taxon>
        <taxon>Stramenopiles</taxon>
        <taxon>Oomycota</taxon>
        <taxon>Saprolegniomycetes</taxon>
        <taxon>Saprolegniales</taxon>
        <taxon>Saprolegniaceae</taxon>
        <taxon>Saprolegnia</taxon>
    </lineage>
</organism>
<feature type="region of interest" description="Disordered" evidence="13">
    <location>
        <begin position="15"/>
        <end position="35"/>
    </location>
</feature>
<evidence type="ECO:0000259" key="14">
    <source>
        <dbReference type="PROSITE" id="PS50178"/>
    </source>
</evidence>
<dbReference type="RefSeq" id="XP_008620232.1">
    <property type="nucleotide sequence ID" value="XM_008622010.1"/>
</dbReference>
<dbReference type="InterPro" id="IPR003595">
    <property type="entry name" value="Tyr_Pase_cat"/>
</dbReference>
<keyword evidence="4" id="KW-0479">Metal-binding</keyword>
<dbReference type="EMBL" id="JH767234">
    <property type="protein sequence ID" value="EQC26339.1"/>
    <property type="molecule type" value="Genomic_DNA"/>
</dbReference>
<dbReference type="RefSeq" id="XP_008620233.1">
    <property type="nucleotide sequence ID" value="XM_008622011.1"/>
</dbReference>
<evidence type="ECO:0000313" key="16">
    <source>
        <dbReference type="EMBL" id="EQC26340.1"/>
    </source>
</evidence>
<dbReference type="VEuPathDB" id="FungiDB:SDRG_15827"/>
<dbReference type="PANTHER" id="PTHR10807:SF128">
    <property type="entry name" value="PHOSPHATIDYLINOSITOL-3,5-BISPHOSPHATE 3-PHOSPHATASE"/>
    <property type="match status" value="1"/>
</dbReference>
<evidence type="ECO:0000256" key="8">
    <source>
        <dbReference type="ARBA" id="ARBA00023136"/>
    </source>
</evidence>
<feature type="binding site" evidence="11">
    <location>
        <begin position="522"/>
        <end position="523"/>
    </location>
    <ligand>
        <name>substrate</name>
    </ligand>
</feature>
<feature type="domain" description="FYVE-type" evidence="14">
    <location>
        <begin position="61"/>
        <end position="121"/>
    </location>
</feature>
<dbReference type="Gene3D" id="3.30.40.10">
    <property type="entry name" value="Zinc/RING finger domain, C3HC4 (zinc finger)"/>
    <property type="match status" value="1"/>
</dbReference>
<dbReference type="PROSITE" id="PS00383">
    <property type="entry name" value="TYR_PHOSPHATASE_1"/>
    <property type="match status" value="1"/>
</dbReference>
<evidence type="ECO:0000256" key="3">
    <source>
        <dbReference type="ARBA" id="ARBA00012903"/>
    </source>
</evidence>
<keyword evidence="17" id="KW-1185">Reference proteome</keyword>
<keyword evidence="5 12" id="KW-0863">Zinc-finger</keyword>
<dbReference type="Pfam" id="PF01363">
    <property type="entry name" value="FYVE"/>
    <property type="match status" value="1"/>
</dbReference>
<dbReference type="InterPro" id="IPR010569">
    <property type="entry name" value="Myotubularin-like_Pase_dom"/>
</dbReference>
<dbReference type="GO" id="GO:0008270">
    <property type="term" value="F:zinc ion binding"/>
    <property type="evidence" value="ECO:0007669"/>
    <property type="project" value="UniProtKB-KW"/>
</dbReference>
<comment type="subcellular location">
    <subcellularLocation>
        <location evidence="1">Membrane</location>
    </subcellularLocation>
</comment>
<evidence type="ECO:0000313" key="17">
    <source>
        <dbReference type="Proteomes" id="UP000030762"/>
    </source>
</evidence>
<dbReference type="GO" id="GO:0052629">
    <property type="term" value="F:phosphatidylinositol-3,5-bisphosphate 3-phosphatase activity"/>
    <property type="evidence" value="ECO:0007669"/>
    <property type="project" value="UniProtKB-EC"/>
</dbReference>
<dbReference type="EMBL" id="JH767234">
    <property type="protein sequence ID" value="EQC26340.1"/>
    <property type="molecule type" value="Genomic_DNA"/>
</dbReference>
<dbReference type="PROSITE" id="PS50178">
    <property type="entry name" value="ZF_FYVE"/>
    <property type="match status" value="1"/>
</dbReference>
<keyword evidence="6" id="KW-0378">Hydrolase</keyword>
<feature type="binding site" evidence="11">
    <location>
        <begin position="591"/>
        <end position="597"/>
    </location>
    <ligand>
        <name>substrate</name>
    </ligand>
</feature>
<dbReference type="Pfam" id="PF12578">
    <property type="entry name" value="3-PAP"/>
    <property type="match status" value="1"/>
</dbReference>
<evidence type="ECO:0000256" key="9">
    <source>
        <dbReference type="ARBA" id="ARBA00032571"/>
    </source>
</evidence>